<keyword evidence="2" id="KW-1185">Reference proteome</keyword>
<dbReference type="OrthoDB" id="9906285at2"/>
<dbReference type="Proteomes" id="UP000429229">
    <property type="component" value="Unassembled WGS sequence"/>
</dbReference>
<dbReference type="RefSeq" id="WP_160616859.1">
    <property type="nucleotide sequence ID" value="NZ_WTYR01000001.1"/>
</dbReference>
<reference evidence="1 2" key="1">
    <citation type="submission" date="2019-12" db="EMBL/GenBank/DDBJ databases">
        <title>Genomic-based taxomic classification of the family Erythrobacteraceae.</title>
        <authorList>
            <person name="Xu L."/>
        </authorList>
    </citation>
    <scope>NUCLEOTIDE SEQUENCE [LARGE SCALE GENOMIC DNA]</scope>
    <source>
        <strain evidence="1 2">LMG 29519</strain>
    </source>
</reference>
<evidence type="ECO:0000313" key="1">
    <source>
        <dbReference type="EMBL" id="MXP10234.1"/>
    </source>
</evidence>
<name>A0A6I4U4E2_9SPHN</name>
<comment type="caution">
    <text evidence="1">The sequence shown here is derived from an EMBL/GenBank/DDBJ whole genome shotgun (WGS) entry which is preliminary data.</text>
</comment>
<dbReference type="AlphaFoldDB" id="A0A6I4U4E2"/>
<dbReference type="EMBL" id="WTYR01000001">
    <property type="protein sequence ID" value="MXP10234.1"/>
    <property type="molecule type" value="Genomic_DNA"/>
</dbReference>
<organism evidence="1 2">
    <name type="scientific">Alteriqipengyuania halimionae</name>
    <dbReference type="NCBI Taxonomy" id="1926630"/>
    <lineage>
        <taxon>Bacteria</taxon>
        <taxon>Pseudomonadati</taxon>
        <taxon>Pseudomonadota</taxon>
        <taxon>Alphaproteobacteria</taxon>
        <taxon>Sphingomonadales</taxon>
        <taxon>Erythrobacteraceae</taxon>
        <taxon>Alteriqipengyuania</taxon>
    </lineage>
</organism>
<sequence length="81" mass="8139">MAGTLFLAACSGAGGENAAAHCDGPVLDVPPGGATVPQLMAHATAMGMTQREAETLIYLEGLNPQVTVEGVSTICLDGRPD</sequence>
<evidence type="ECO:0000313" key="2">
    <source>
        <dbReference type="Proteomes" id="UP000429229"/>
    </source>
</evidence>
<accession>A0A6I4U4E2</accession>
<proteinExistence type="predicted"/>
<protein>
    <submittedName>
        <fullName evidence="1">Uncharacterized protein</fullName>
    </submittedName>
</protein>
<gene>
    <name evidence="1" type="ORF">GRI68_08575</name>
</gene>